<dbReference type="GO" id="GO:0008237">
    <property type="term" value="F:metallopeptidase activity"/>
    <property type="evidence" value="ECO:0007669"/>
    <property type="project" value="UniProtKB-KW"/>
</dbReference>
<dbReference type="Pfam" id="PF02517">
    <property type="entry name" value="Rce1-like"/>
    <property type="match status" value="1"/>
</dbReference>
<evidence type="ECO:0000313" key="5">
    <source>
        <dbReference type="Proteomes" id="UP000216311"/>
    </source>
</evidence>
<feature type="transmembrane region" description="Helical" evidence="2">
    <location>
        <begin position="56"/>
        <end position="79"/>
    </location>
</feature>
<dbReference type="InterPro" id="IPR003675">
    <property type="entry name" value="Rce1/LyrA-like_dom"/>
</dbReference>
<dbReference type="GO" id="GO:0004175">
    <property type="term" value="F:endopeptidase activity"/>
    <property type="evidence" value="ECO:0007669"/>
    <property type="project" value="UniProtKB-ARBA"/>
</dbReference>
<evidence type="ECO:0000313" key="4">
    <source>
        <dbReference type="EMBL" id="OYO20772.1"/>
    </source>
</evidence>
<keyword evidence="2" id="KW-0812">Transmembrane</keyword>
<dbReference type="Proteomes" id="UP000216311">
    <property type="component" value="Unassembled WGS sequence"/>
</dbReference>
<feature type="compositionally biased region" description="Gly residues" evidence="1">
    <location>
        <begin position="340"/>
        <end position="355"/>
    </location>
</feature>
<keyword evidence="5" id="KW-1185">Reference proteome</keyword>
<keyword evidence="4" id="KW-0645">Protease</keyword>
<feature type="transmembrane region" description="Helical" evidence="2">
    <location>
        <begin position="165"/>
        <end position="184"/>
    </location>
</feature>
<sequence length="386" mass="40614">MSYTPTRTNPKTLNPINPQTTPSSLSAGPITRFDGLAADAPPRSLRARIPVLFNPFLRLLLFLVITVLMAVLVVLPLILLAPPAISGNRSVMAGVQIVVTLLAYLVWVLLIERRRPPVELAPRRALGLLWGLLAGAVVFAVVFAVIVALGAYQIEGTNSPDWGEWWRMVLAVGAGAGIAEELLFRGVLYRITEELLGTWGAVVVSGLVFGIVHISNPDATWWGAIAIGLEAGLLLGVLYAWSRSLWLMIGFHAAWNITQGPLLGVIVSGTGEVDGLVKVTPQGSDLISGGRFGAEASVVAVLLLVALAVALGVRLARTGGVVQPMWVRRSRQKRAIASGSAGGGSGVAEGVGKGVGEQDSALDGQHRPGDPGGLVAGQEQQRIRDV</sequence>
<organism evidence="4 5">
    <name type="scientific">Enemella dayhoffiae</name>
    <dbReference type="NCBI Taxonomy" id="2016507"/>
    <lineage>
        <taxon>Bacteria</taxon>
        <taxon>Bacillati</taxon>
        <taxon>Actinomycetota</taxon>
        <taxon>Actinomycetes</taxon>
        <taxon>Propionibacteriales</taxon>
        <taxon>Propionibacteriaceae</taxon>
        <taxon>Enemella</taxon>
    </lineage>
</organism>
<feature type="transmembrane region" description="Helical" evidence="2">
    <location>
        <begin position="221"/>
        <end position="241"/>
    </location>
</feature>
<comment type="caution">
    <text evidence="4">The sequence shown here is derived from an EMBL/GenBank/DDBJ whole genome shotgun (WGS) entry which is preliminary data.</text>
</comment>
<proteinExistence type="predicted"/>
<feature type="transmembrane region" description="Helical" evidence="2">
    <location>
        <begin position="91"/>
        <end position="111"/>
    </location>
</feature>
<dbReference type="EMBL" id="NMVQ01000023">
    <property type="protein sequence ID" value="OYO20772.1"/>
    <property type="molecule type" value="Genomic_DNA"/>
</dbReference>
<keyword evidence="4" id="KW-0378">Hydrolase</keyword>
<dbReference type="AlphaFoldDB" id="A0A255GZJ8"/>
<feature type="transmembrane region" description="Helical" evidence="2">
    <location>
        <begin position="196"/>
        <end position="215"/>
    </location>
</feature>
<keyword evidence="2" id="KW-0472">Membrane</keyword>
<evidence type="ECO:0000256" key="1">
    <source>
        <dbReference type="SAM" id="MobiDB-lite"/>
    </source>
</evidence>
<feature type="transmembrane region" description="Helical" evidence="2">
    <location>
        <begin position="253"/>
        <end position="271"/>
    </location>
</feature>
<keyword evidence="4" id="KW-0482">Metalloprotease</keyword>
<protein>
    <submittedName>
        <fullName evidence="4">CPBP family intramembrane metalloprotease domain-containing protein</fullName>
    </submittedName>
</protein>
<gene>
    <name evidence="4" type="ORF">CGZ93_11060</name>
</gene>
<dbReference type="GO" id="GO:0006508">
    <property type="term" value="P:proteolysis"/>
    <property type="evidence" value="ECO:0007669"/>
    <property type="project" value="UniProtKB-KW"/>
</dbReference>
<dbReference type="PANTHER" id="PTHR39430">
    <property type="entry name" value="MEMBRANE-ASSOCIATED PROTEASE-RELATED"/>
    <property type="match status" value="1"/>
</dbReference>
<feature type="domain" description="CAAX prenyl protease 2/Lysostaphin resistance protein A-like" evidence="3">
    <location>
        <begin position="164"/>
        <end position="257"/>
    </location>
</feature>
<evidence type="ECO:0000256" key="2">
    <source>
        <dbReference type="SAM" id="Phobius"/>
    </source>
</evidence>
<name>A0A255GZJ8_9ACTN</name>
<feature type="transmembrane region" description="Helical" evidence="2">
    <location>
        <begin position="132"/>
        <end position="153"/>
    </location>
</feature>
<dbReference type="PANTHER" id="PTHR39430:SF1">
    <property type="entry name" value="PROTEASE"/>
    <property type="match status" value="1"/>
</dbReference>
<keyword evidence="2" id="KW-1133">Transmembrane helix</keyword>
<reference evidence="4 5" key="1">
    <citation type="submission" date="2017-07" db="EMBL/GenBank/DDBJ databases">
        <title>Draft whole genome sequences of clinical Proprionibacteriaceae strains.</title>
        <authorList>
            <person name="Bernier A.-M."/>
            <person name="Bernard K."/>
            <person name="Domingo M.-C."/>
        </authorList>
    </citation>
    <scope>NUCLEOTIDE SEQUENCE [LARGE SCALE GENOMIC DNA]</scope>
    <source>
        <strain evidence="4 5">NML 130396</strain>
    </source>
</reference>
<feature type="region of interest" description="Disordered" evidence="1">
    <location>
        <begin position="1"/>
        <end position="28"/>
    </location>
</feature>
<dbReference type="GO" id="GO:0080120">
    <property type="term" value="P:CAAX-box protein maturation"/>
    <property type="evidence" value="ECO:0007669"/>
    <property type="project" value="UniProtKB-ARBA"/>
</dbReference>
<feature type="transmembrane region" description="Helical" evidence="2">
    <location>
        <begin position="296"/>
        <end position="316"/>
    </location>
</feature>
<accession>A0A255GZJ8</accession>
<feature type="compositionally biased region" description="Polar residues" evidence="1">
    <location>
        <begin position="1"/>
        <end position="26"/>
    </location>
</feature>
<dbReference type="OrthoDB" id="193898at2"/>
<feature type="region of interest" description="Disordered" evidence="1">
    <location>
        <begin position="337"/>
        <end position="386"/>
    </location>
</feature>
<evidence type="ECO:0000259" key="3">
    <source>
        <dbReference type="Pfam" id="PF02517"/>
    </source>
</evidence>